<dbReference type="Pfam" id="PF01364">
    <property type="entry name" value="Peptidase_C25"/>
    <property type="match status" value="1"/>
</dbReference>
<proteinExistence type="predicted"/>
<feature type="domain" description="Gingipain" evidence="3">
    <location>
        <begin position="537"/>
        <end position="905"/>
    </location>
</feature>
<dbReference type="Proteomes" id="UP000719267">
    <property type="component" value="Unassembled WGS sequence"/>
</dbReference>
<gene>
    <name evidence="4" type="primary">porU</name>
    <name evidence="4" type="ORF">KW502_13010</name>
</gene>
<comment type="caution">
    <text evidence="4">The sequence shown here is derived from an EMBL/GenBank/DDBJ whole genome shotgun (WGS) entry which is preliminary data.</text>
</comment>
<protein>
    <submittedName>
        <fullName evidence="4">Type IX secretion system sortase PorU</fullName>
    </submittedName>
</protein>
<accession>A0ABS6W4C1</accession>
<name>A0ABS6W4C1_9FLAO</name>
<dbReference type="EMBL" id="JAHWDF010000016">
    <property type="protein sequence ID" value="MBW2962712.1"/>
    <property type="molecule type" value="Genomic_DNA"/>
</dbReference>
<evidence type="ECO:0000313" key="4">
    <source>
        <dbReference type="EMBL" id="MBW2962712.1"/>
    </source>
</evidence>
<dbReference type="CDD" id="cd02258">
    <property type="entry name" value="Peptidase_C25_N"/>
    <property type="match status" value="1"/>
</dbReference>
<sequence>MKFTFSLFFFMICYVSLAQQKSFSINWKAFDASVASDESNVDAAEISKLSYNSYEKIFVYQNRWRENQGLRNFNISQVELIPASAAILEKLEGQKVLDNYSLEYFPVKARGVTYASIAINPVVKKNGIIQLVKSFVVTYQAGNVTARNSEFTNFNTLSNSIFSTGNWYKFYIDQTGVQKITKDFLSSLGMDVSSIDPNLLKIVGHGGEMLPLLNAENEFYDPPEVSIKIVGGEDGSFDAGDYILFYGTAADGQWNDESDTNLNLYAERSYYYVSADGATGNRVGIYSEPAGSASQTITTFDDRQYYEVDDYNVANLGRRWVGDRFDFENERTYEFNFPNLVQSEPIQVEVYGVGVSEVNTSLNYSLNGTDLGSLNFSSISDNRYASGRSGEYNTTVNSDDLEVTVTYNNSGNPASVAYLDYINISVKRNLIASNRQFKFKNQEVALNSGVGEYVIQNAAQILEVWDVTNPQQVLRIPNANSVETFSFKVNLGEVREYVALVGANFYSPKKEGKSLVNNVNLKGNVFLTNGNEQDVDYLMVTSSLLFSQATRLAEYRAQKDDLNIKVVKLEEIYQEFNSGKQDVSAIRNFVKYIYDNAVNSSSKIKYLCLFGDASVDYKDRLQNNNNVVPTYERLNGFSSGSASYASDDFYGMMDAGETVNNGMLDIAIGRILADSPATAKTLVDKIIAYENEDSYGAWRNNFVLISDDADESGAAGYGLQVQLDAIGDDISTNKPFINVKKIHSDAFQQISSAGGFRYPEVNKSITEAVEVGAAVVNYFGHGGENGLAAERIVTVEDIVSWKNTNKYNLFVTVTCEFTRFDNPARLSPGEYNLLNNQGGSVAMVTTTRSILVSTGTNFNNLIAPYLFNYAGGDDSVAEAVRKAKNDIGGLDVRVVFYFGDPAMKLQLAEPQIKLTTINELPVSQTADTLKALSYVKLGGEVQDQNGNLLTNYNGDLATSIFDKRIDRNTLNNDGQGVFEFTTLGEIVFRGNASVNNGKFNFDFVVPKDIAIPVGSGRISFYAKKNNVLQDQRGYDNELLIGGINENAPEDNIGPEIQLYMNDESFVSGGITNNEPILLVKLSDENGINTASGIGHDLVAILDGDETEPFVVNDYYETELDDYTKGTVNYKLRDLEEGLHTLSFKAWDVYNNSSIAEIQFRVSADDELKIDRVLNYPNPFHNYTEFWFNHNRPYEPLEVQVQVLTVSGKIVWTKNQTITTDGFLAREITWNGKDDFGDAIGKGVYIYKLTVKSTLTNKKVEKFEKLVIL</sequence>
<dbReference type="InterPro" id="IPR001769">
    <property type="entry name" value="Gingipain"/>
</dbReference>
<feature type="signal peptide" evidence="2">
    <location>
        <begin position="1"/>
        <end position="18"/>
    </location>
</feature>
<reference evidence="4 5" key="1">
    <citation type="submission" date="2021-07" db="EMBL/GenBank/DDBJ databases">
        <title>Mesonia aestuariivivens sp. nov., isolated from a tidal flat.</title>
        <authorList>
            <person name="Kim Y.-O."/>
            <person name="Yoon J.-H."/>
        </authorList>
    </citation>
    <scope>NUCLEOTIDE SEQUENCE [LARGE SCALE GENOMIC DNA]</scope>
    <source>
        <strain evidence="4 5">JHPTF-M18</strain>
    </source>
</reference>
<feature type="chain" id="PRO_5046032801" evidence="2">
    <location>
        <begin position="19"/>
        <end position="1268"/>
    </location>
</feature>
<keyword evidence="5" id="KW-1185">Reference proteome</keyword>
<evidence type="ECO:0000313" key="5">
    <source>
        <dbReference type="Proteomes" id="UP000719267"/>
    </source>
</evidence>
<organism evidence="4 5">
    <name type="scientific">Mesonia aestuariivivens</name>
    <dbReference type="NCBI Taxonomy" id="2796128"/>
    <lineage>
        <taxon>Bacteria</taxon>
        <taxon>Pseudomonadati</taxon>
        <taxon>Bacteroidota</taxon>
        <taxon>Flavobacteriia</taxon>
        <taxon>Flavobacteriales</taxon>
        <taxon>Flavobacteriaceae</taxon>
        <taxon>Mesonia</taxon>
    </lineage>
</organism>
<evidence type="ECO:0000256" key="2">
    <source>
        <dbReference type="SAM" id="SignalP"/>
    </source>
</evidence>
<evidence type="ECO:0000256" key="1">
    <source>
        <dbReference type="ARBA" id="ARBA00022729"/>
    </source>
</evidence>
<dbReference type="NCBIfam" id="TIGR04183">
    <property type="entry name" value="Por_Secre_tail"/>
    <property type="match status" value="1"/>
</dbReference>
<dbReference type="InterPro" id="IPR026444">
    <property type="entry name" value="Secre_tail"/>
</dbReference>
<dbReference type="NCBIfam" id="NF033707">
    <property type="entry name" value="T9SS_sortase"/>
    <property type="match status" value="1"/>
</dbReference>
<evidence type="ECO:0000259" key="3">
    <source>
        <dbReference type="Pfam" id="PF01364"/>
    </source>
</evidence>
<keyword evidence="1 2" id="KW-0732">Signal</keyword>